<keyword evidence="2" id="KW-1185">Reference proteome</keyword>
<protein>
    <recommendedName>
        <fullName evidence="3">Recombination-associated protein RdgC</fullName>
    </recommendedName>
</protein>
<dbReference type="RefSeq" id="WP_207858985.1">
    <property type="nucleotide sequence ID" value="NZ_JAFREP010000008.1"/>
</dbReference>
<evidence type="ECO:0000313" key="1">
    <source>
        <dbReference type="EMBL" id="MBO1319166.1"/>
    </source>
</evidence>
<evidence type="ECO:0000313" key="2">
    <source>
        <dbReference type="Proteomes" id="UP000664417"/>
    </source>
</evidence>
<sequence length="315" mass="35141">MGFLSGSLACTRFNVVSIPEEPNFEAAAFRLIQPGSSITESSGFVPFEIDEPYDWGAQRYAFRVRMDKINVDSTLVKERLRELIKSELDRGERLGPKKKKKLKELAEDEIMARSAPRSKVIEGIIDGPILYIGSTSKTHLGTVLTLLQKVGIEVEYKTPWLEKGWEEEESDLVDLKEPGQSLHGSRFLKELLNAADFMVEPEKGSVKLATHSNAKVTLTGEVLGELDHYLEEGAEMLAAKMIYGELAFSFDALAYRLNGLKLQSVKGDHWTETLDERMEYLKGMWEVLDEQFEKLMVQNAPGGVAAEPQPVGGAS</sequence>
<gene>
    <name evidence="1" type="ORF">J3U88_11905</name>
</gene>
<dbReference type="Proteomes" id="UP000664417">
    <property type="component" value="Unassembled WGS sequence"/>
</dbReference>
<dbReference type="EMBL" id="JAFREP010000008">
    <property type="protein sequence ID" value="MBO1319166.1"/>
    <property type="molecule type" value="Genomic_DNA"/>
</dbReference>
<reference evidence="1" key="1">
    <citation type="submission" date="2021-03" db="EMBL/GenBank/DDBJ databases">
        <authorList>
            <person name="Wang G."/>
        </authorList>
    </citation>
    <scope>NUCLEOTIDE SEQUENCE</scope>
    <source>
        <strain evidence="1">KCTC 12899</strain>
    </source>
</reference>
<proteinExistence type="predicted"/>
<comment type="caution">
    <text evidence="1">The sequence shown here is derived from an EMBL/GenBank/DDBJ whole genome shotgun (WGS) entry which is preliminary data.</text>
</comment>
<dbReference type="AlphaFoldDB" id="A0A8J7QDQ9"/>
<evidence type="ECO:0008006" key="3">
    <source>
        <dbReference type="Google" id="ProtNLM"/>
    </source>
</evidence>
<name>A0A8J7QDQ9_9BACT</name>
<organism evidence="1 2">
    <name type="scientific">Acanthopleuribacter pedis</name>
    <dbReference type="NCBI Taxonomy" id="442870"/>
    <lineage>
        <taxon>Bacteria</taxon>
        <taxon>Pseudomonadati</taxon>
        <taxon>Acidobacteriota</taxon>
        <taxon>Holophagae</taxon>
        <taxon>Acanthopleuribacterales</taxon>
        <taxon>Acanthopleuribacteraceae</taxon>
        <taxon>Acanthopleuribacter</taxon>
    </lineage>
</organism>
<accession>A0A8J7QDQ9</accession>